<dbReference type="NCBIfam" id="TIGR01451">
    <property type="entry name" value="B_ant_repeat"/>
    <property type="match status" value="1"/>
</dbReference>
<evidence type="ECO:0000259" key="3">
    <source>
        <dbReference type="Pfam" id="PF01882"/>
    </source>
</evidence>
<accession>A0A1I2MFC4</accession>
<dbReference type="STRING" id="553467.SAMN04488063_0701"/>
<reference evidence="5" key="1">
    <citation type="submission" date="2016-10" db="EMBL/GenBank/DDBJ databases">
        <authorList>
            <person name="Varghese N."/>
            <person name="Submissions S."/>
        </authorList>
    </citation>
    <scope>NUCLEOTIDE SEQUENCE [LARGE SCALE GENOMIC DNA]</scope>
    <source>
        <strain evidence="5">CGMCC 1.7739</strain>
    </source>
</reference>
<dbReference type="RefSeq" id="WP_092888436.1">
    <property type="nucleotide sequence ID" value="NZ_FOOQ01000001.1"/>
</dbReference>
<dbReference type="InterPro" id="IPR013783">
    <property type="entry name" value="Ig-like_fold"/>
</dbReference>
<dbReference type="InterPro" id="IPR047589">
    <property type="entry name" value="DUF11_rpt"/>
</dbReference>
<gene>
    <name evidence="4" type="ORF">SAMN04488063_0701</name>
</gene>
<dbReference type="Gene3D" id="2.60.40.10">
    <property type="entry name" value="Immunoglobulins"/>
    <property type="match status" value="1"/>
</dbReference>
<dbReference type="EMBL" id="FOOQ01000001">
    <property type="protein sequence ID" value="SFF89688.1"/>
    <property type="molecule type" value="Genomic_DNA"/>
</dbReference>
<evidence type="ECO:0000256" key="1">
    <source>
        <dbReference type="SAM" id="MobiDB-lite"/>
    </source>
</evidence>
<dbReference type="InterPro" id="IPR001434">
    <property type="entry name" value="OmcB-like_DUF11"/>
</dbReference>
<dbReference type="InterPro" id="IPR002881">
    <property type="entry name" value="DUF58"/>
</dbReference>
<dbReference type="Proteomes" id="UP000198876">
    <property type="component" value="Unassembled WGS sequence"/>
</dbReference>
<dbReference type="AlphaFoldDB" id="A0A1I2MFC4"/>
<dbReference type="PANTHER" id="PTHR33608:SF6">
    <property type="entry name" value="BLL2464 PROTEIN"/>
    <property type="match status" value="1"/>
</dbReference>
<evidence type="ECO:0000259" key="2">
    <source>
        <dbReference type="Pfam" id="PF01345"/>
    </source>
</evidence>
<evidence type="ECO:0000313" key="4">
    <source>
        <dbReference type="EMBL" id="SFF89688.1"/>
    </source>
</evidence>
<evidence type="ECO:0000313" key="5">
    <source>
        <dbReference type="Proteomes" id="UP000198876"/>
    </source>
</evidence>
<name>A0A1I2MFC4_9EURY</name>
<dbReference type="OrthoDB" id="31512at2157"/>
<keyword evidence="5" id="KW-1185">Reference proteome</keyword>
<dbReference type="PANTHER" id="PTHR33608">
    <property type="entry name" value="BLL2464 PROTEIN"/>
    <property type="match status" value="1"/>
</dbReference>
<proteinExistence type="predicted"/>
<dbReference type="Pfam" id="PF01345">
    <property type="entry name" value="DUF11"/>
    <property type="match status" value="1"/>
</dbReference>
<dbReference type="Pfam" id="PF01882">
    <property type="entry name" value="DUF58"/>
    <property type="match status" value="1"/>
</dbReference>
<protein>
    <submittedName>
        <fullName evidence="4">Conserved repeat domain-containing protein</fullName>
    </submittedName>
</protein>
<feature type="domain" description="DUF11" evidence="2">
    <location>
        <begin position="55"/>
        <end position="115"/>
    </location>
</feature>
<feature type="region of interest" description="Disordered" evidence="1">
    <location>
        <begin position="369"/>
        <end position="394"/>
    </location>
</feature>
<sequence>MRSFDTNRWTGIEGAALLAGAVGVVAQRPSLLLVAGLGVAYTAYAWFGDAPTPTLELTRELSETAPDTEEPVTVTVTATNAGDATLPDLRLVDEVPPALEVVEGSARLGTALRPGASATFSYEVEAVRGEHEWGPLTAIVRSPSGEEERTAEFEAETVLRCTPSLGATADLPLRGLTTQYTGRVATDVSGVGLEFFSTREYRHGDPLSRIDWKRRAKTGELGTVEFREERAATVVLLVDARKEAYVAPAGGDRNAVERSVDAATQAFTSLLDSGDRVGVAALSPHECWFPPGTGADHRARARELFGSHPALAPTPPEDAYVATVALRRLRRRLPTDAQVLFFSPLADDVATLTARRIDAYGHLVTVVSPDPTAGDSAGRGSTGGRTDSEDTTGHRLARIERQNRIDTLRRAGIRVLDWGEEPLATQLARAARRWSA</sequence>
<organism evidence="4 5">
    <name type="scientific">Halopelagius inordinatus</name>
    <dbReference type="NCBI Taxonomy" id="553467"/>
    <lineage>
        <taxon>Archaea</taxon>
        <taxon>Methanobacteriati</taxon>
        <taxon>Methanobacteriota</taxon>
        <taxon>Stenosarchaea group</taxon>
        <taxon>Halobacteria</taxon>
        <taxon>Halobacteriales</taxon>
        <taxon>Haloferacaceae</taxon>
    </lineage>
</organism>
<feature type="domain" description="DUF58" evidence="3">
    <location>
        <begin position="198"/>
        <end position="365"/>
    </location>
</feature>